<proteinExistence type="predicted"/>
<comment type="caution">
    <text evidence="1">The sequence shown here is derived from an EMBL/GenBank/DDBJ whole genome shotgun (WGS) entry which is preliminary data.</text>
</comment>
<dbReference type="STRING" id="1798375.A2773_05285"/>
<dbReference type="EMBL" id="MFJE01000024">
    <property type="protein sequence ID" value="OGG14134.1"/>
    <property type="molecule type" value="Genomic_DNA"/>
</dbReference>
<dbReference type="AlphaFoldDB" id="A0A1F5ZP78"/>
<name>A0A1F5ZP78_9BACT</name>
<organism evidence="1 2">
    <name type="scientific">Candidatus Gottesmanbacteria bacterium RIFCSPHIGHO2_01_FULL_39_10</name>
    <dbReference type="NCBI Taxonomy" id="1798375"/>
    <lineage>
        <taxon>Bacteria</taxon>
        <taxon>Candidatus Gottesmaniibacteriota</taxon>
    </lineage>
</organism>
<evidence type="ECO:0000313" key="1">
    <source>
        <dbReference type="EMBL" id="OGG14134.1"/>
    </source>
</evidence>
<evidence type="ECO:0000313" key="2">
    <source>
        <dbReference type="Proteomes" id="UP000177383"/>
    </source>
</evidence>
<dbReference type="Proteomes" id="UP000177383">
    <property type="component" value="Unassembled WGS sequence"/>
</dbReference>
<reference evidence="1 2" key="1">
    <citation type="journal article" date="2016" name="Nat. Commun.">
        <title>Thousands of microbial genomes shed light on interconnected biogeochemical processes in an aquifer system.</title>
        <authorList>
            <person name="Anantharaman K."/>
            <person name="Brown C.T."/>
            <person name="Hug L.A."/>
            <person name="Sharon I."/>
            <person name="Castelle C.J."/>
            <person name="Probst A.J."/>
            <person name="Thomas B.C."/>
            <person name="Singh A."/>
            <person name="Wilkins M.J."/>
            <person name="Karaoz U."/>
            <person name="Brodie E.L."/>
            <person name="Williams K.H."/>
            <person name="Hubbard S.S."/>
            <person name="Banfield J.F."/>
        </authorList>
    </citation>
    <scope>NUCLEOTIDE SEQUENCE [LARGE SCALE GENOMIC DNA]</scope>
</reference>
<gene>
    <name evidence="1" type="ORF">A2773_05285</name>
</gene>
<accession>A0A1F5ZP78</accession>
<sequence>MHEILDAGQIERVFTYQFECPYCHRPVRRDLLNDTSKTQPLPMPTRQRPVKLKGLEGKFEILALKDHIHCGECPKFIPGQFGIMYPPWMKS</sequence>
<protein>
    <submittedName>
        <fullName evidence="1">Uncharacterized protein</fullName>
    </submittedName>
</protein>